<evidence type="ECO:0000256" key="1">
    <source>
        <dbReference type="SAM" id="MobiDB-lite"/>
    </source>
</evidence>
<keyword evidence="3" id="KW-1185">Reference proteome</keyword>
<evidence type="ECO:0000313" key="3">
    <source>
        <dbReference type="Proteomes" id="UP001190700"/>
    </source>
</evidence>
<feature type="compositionally biased region" description="Acidic residues" evidence="1">
    <location>
        <begin position="171"/>
        <end position="190"/>
    </location>
</feature>
<feature type="compositionally biased region" description="Basic and acidic residues" evidence="1">
    <location>
        <begin position="210"/>
        <end position="237"/>
    </location>
</feature>
<protein>
    <submittedName>
        <fullName evidence="2">Uncharacterized protein</fullName>
    </submittedName>
</protein>
<evidence type="ECO:0000313" key="2">
    <source>
        <dbReference type="EMBL" id="KAK3263333.1"/>
    </source>
</evidence>
<dbReference type="AlphaFoldDB" id="A0AAE0FPH5"/>
<organism evidence="2 3">
    <name type="scientific">Cymbomonas tetramitiformis</name>
    <dbReference type="NCBI Taxonomy" id="36881"/>
    <lineage>
        <taxon>Eukaryota</taxon>
        <taxon>Viridiplantae</taxon>
        <taxon>Chlorophyta</taxon>
        <taxon>Pyramimonadophyceae</taxon>
        <taxon>Pyramimonadales</taxon>
        <taxon>Pyramimonadaceae</taxon>
        <taxon>Cymbomonas</taxon>
    </lineage>
</organism>
<reference evidence="2 3" key="1">
    <citation type="journal article" date="2015" name="Genome Biol. Evol.">
        <title>Comparative Genomics of a Bacterivorous Green Alga Reveals Evolutionary Causalities and Consequences of Phago-Mixotrophic Mode of Nutrition.</title>
        <authorList>
            <person name="Burns J.A."/>
            <person name="Paasch A."/>
            <person name="Narechania A."/>
            <person name="Kim E."/>
        </authorList>
    </citation>
    <scope>NUCLEOTIDE SEQUENCE [LARGE SCALE GENOMIC DNA]</scope>
    <source>
        <strain evidence="2 3">PLY_AMNH</strain>
    </source>
</reference>
<comment type="caution">
    <text evidence="2">The sequence shown here is derived from an EMBL/GenBank/DDBJ whole genome shotgun (WGS) entry which is preliminary data.</text>
</comment>
<gene>
    <name evidence="2" type="ORF">CYMTET_27851</name>
</gene>
<sequence>MSPLDGILSRSAHTASLGIKWNQEKAFAQRQKLVKRTSGTSTINSDCEIRQTEYEDSPDVPDGEAEQRRVDEAARRYLSSRVATNQTVIKGTLRDDLLRNSLDMFVITQQSAKVRRATNPPLPQQKDVRDTAGVFEDADENDKNNEDEDDEDGEDDEDDEDDVEPAKGEDNDQYVDEDDDENTKADEDENTSSSDLDNPMLEGGKRLLNHRYERDQDRRKSREQSRKSKKESFHEENGVVGPLHKLAELAEQAPMLILSSGQEFQTRGLLELRVAEFCERVGKEYKTHCSARCGLAGDAKVRFRKDSERSSEPVVPLMCHKFRRE</sequence>
<name>A0AAE0FPH5_9CHLO</name>
<proteinExistence type="predicted"/>
<feature type="compositionally biased region" description="Acidic residues" evidence="1">
    <location>
        <begin position="136"/>
        <end position="163"/>
    </location>
</feature>
<accession>A0AAE0FPH5</accession>
<feature type="region of interest" description="Disordered" evidence="1">
    <location>
        <begin position="113"/>
        <end position="239"/>
    </location>
</feature>
<dbReference type="Proteomes" id="UP001190700">
    <property type="component" value="Unassembled WGS sequence"/>
</dbReference>
<dbReference type="EMBL" id="LGRX02015529">
    <property type="protein sequence ID" value="KAK3263333.1"/>
    <property type="molecule type" value="Genomic_DNA"/>
</dbReference>